<dbReference type="Pfam" id="PF00059">
    <property type="entry name" value="Lectin_C"/>
    <property type="match status" value="2"/>
</dbReference>
<sequence>MLLLTAIVGHLLVLGISADQCPAGSVFNAQFNKCYVFNTQPASYTLAEQSCINLGGHLVSISNAFENNIVNDNSKSALASTSYADFWIGANDLITSGQWAWTDKSNFIFTNWAPSQPQPGADCASSKLSDGQWLAGSCETVKPYTCEVAPQNPTTCPPPPVCPTIAVPTAAVCTPKKCTPHCDSEWTYFSQTNSCFKKWDDAEAFCVEQGGHLASIHSEQENTFVASEYLLQIAQDLARTNKKLTDPNDLTWIGLQADGNGWKWSDNTTVNYINWAPKQPDNPGKENCVELAQDESDHGWYENWNNEECSVVMRAFVCKKRSIN</sequence>
<dbReference type="InterPro" id="IPR016186">
    <property type="entry name" value="C-type_lectin-like/link_sf"/>
</dbReference>
<evidence type="ECO:0000256" key="1">
    <source>
        <dbReference type="SAM" id="SignalP"/>
    </source>
</evidence>
<dbReference type="Gene3D" id="3.10.100.10">
    <property type="entry name" value="Mannose-Binding Protein A, subunit A"/>
    <property type="match status" value="2"/>
</dbReference>
<dbReference type="AlphaFoldDB" id="A0A158QZP5"/>
<name>A0A158QZP5_NIPBR</name>
<dbReference type="OMA" id="PHCDSEW"/>
<proteinExistence type="predicted"/>
<reference evidence="3 4" key="2">
    <citation type="submission" date="2018-11" db="EMBL/GenBank/DDBJ databases">
        <authorList>
            <consortium name="Pathogen Informatics"/>
        </authorList>
    </citation>
    <scope>NUCLEOTIDE SEQUENCE [LARGE SCALE GENOMIC DNA]</scope>
</reference>
<dbReference type="InterPro" id="IPR016187">
    <property type="entry name" value="CTDL_fold"/>
</dbReference>
<dbReference type="CDD" id="cd00037">
    <property type="entry name" value="CLECT"/>
    <property type="match status" value="2"/>
</dbReference>
<reference evidence="5" key="1">
    <citation type="submission" date="2016-04" db="UniProtKB">
        <authorList>
            <consortium name="WormBaseParasite"/>
        </authorList>
    </citation>
    <scope>IDENTIFICATION</scope>
</reference>
<dbReference type="SMART" id="SM00034">
    <property type="entry name" value="CLECT"/>
    <property type="match status" value="2"/>
</dbReference>
<evidence type="ECO:0000313" key="3">
    <source>
        <dbReference type="EMBL" id="VDL74061.1"/>
    </source>
</evidence>
<dbReference type="Proteomes" id="UP000271162">
    <property type="component" value="Unassembled WGS sequence"/>
</dbReference>
<dbReference type="InterPro" id="IPR001304">
    <property type="entry name" value="C-type_lectin-like"/>
</dbReference>
<evidence type="ECO:0000313" key="5">
    <source>
        <dbReference type="WBParaSite" id="NBR_0001047101-mRNA-1"/>
    </source>
</evidence>
<dbReference type="InterPro" id="IPR050111">
    <property type="entry name" value="C-type_lectin/snaclec_domain"/>
</dbReference>
<keyword evidence="4" id="KW-1185">Reference proteome</keyword>
<protein>
    <submittedName>
        <fullName evidence="5">C-type lectin domain-containing protein</fullName>
    </submittedName>
</protein>
<feature type="signal peptide" evidence="1">
    <location>
        <begin position="1"/>
        <end position="18"/>
    </location>
</feature>
<dbReference type="SUPFAM" id="SSF56436">
    <property type="entry name" value="C-type lectin-like"/>
    <property type="match status" value="2"/>
</dbReference>
<dbReference type="PANTHER" id="PTHR22803">
    <property type="entry name" value="MANNOSE, PHOSPHOLIPASE, LECTIN RECEPTOR RELATED"/>
    <property type="match status" value="1"/>
</dbReference>
<dbReference type="PROSITE" id="PS50041">
    <property type="entry name" value="C_TYPE_LECTIN_2"/>
    <property type="match status" value="2"/>
</dbReference>
<keyword evidence="1" id="KW-0732">Signal</keyword>
<dbReference type="EMBL" id="UYSL01020323">
    <property type="protein sequence ID" value="VDL74061.1"/>
    <property type="molecule type" value="Genomic_DNA"/>
</dbReference>
<organism evidence="5">
    <name type="scientific">Nippostrongylus brasiliensis</name>
    <name type="common">Rat hookworm</name>
    <dbReference type="NCBI Taxonomy" id="27835"/>
    <lineage>
        <taxon>Eukaryota</taxon>
        <taxon>Metazoa</taxon>
        <taxon>Ecdysozoa</taxon>
        <taxon>Nematoda</taxon>
        <taxon>Chromadorea</taxon>
        <taxon>Rhabditida</taxon>
        <taxon>Rhabditina</taxon>
        <taxon>Rhabditomorpha</taxon>
        <taxon>Strongyloidea</taxon>
        <taxon>Heligmosomidae</taxon>
        <taxon>Nippostrongylus</taxon>
    </lineage>
</organism>
<dbReference type="STRING" id="27835.A0A158QZP5"/>
<gene>
    <name evidence="3" type="ORF">NBR_LOCUS10472</name>
</gene>
<evidence type="ECO:0000259" key="2">
    <source>
        <dbReference type="PROSITE" id="PS50041"/>
    </source>
</evidence>
<feature type="domain" description="C-type lectin" evidence="2">
    <location>
        <begin position="183"/>
        <end position="310"/>
    </location>
</feature>
<accession>A0A158QZP5</accession>
<dbReference type="WBParaSite" id="NBR_0001047101-mRNA-1">
    <property type="protein sequence ID" value="NBR_0001047101-mRNA-1"/>
    <property type="gene ID" value="NBR_0001047101"/>
</dbReference>
<evidence type="ECO:0000313" key="4">
    <source>
        <dbReference type="Proteomes" id="UP000271162"/>
    </source>
</evidence>
<feature type="chain" id="PRO_5043135706" evidence="1">
    <location>
        <begin position="19"/>
        <end position="324"/>
    </location>
</feature>
<feature type="domain" description="C-type lectin" evidence="2">
    <location>
        <begin position="30"/>
        <end position="147"/>
    </location>
</feature>